<keyword evidence="2" id="KW-1185">Reference proteome</keyword>
<dbReference type="AlphaFoldDB" id="C6M146"/>
<organism evidence="1 2">
    <name type="scientific">Neisseria sicca ATCC 29256</name>
    <dbReference type="NCBI Taxonomy" id="547045"/>
    <lineage>
        <taxon>Bacteria</taxon>
        <taxon>Pseudomonadati</taxon>
        <taxon>Pseudomonadota</taxon>
        <taxon>Betaproteobacteria</taxon>
        <taxon>Neisseriales</taxon>
        <taxon>Neisseriaceae</taxon>
        <taxon>Neisseria</taxon>
    </lineage>
</organism>
<name>C6M146_NEISI</name>
<comment type="caution">
    <text evidence="1">The sequence shown here is derived from an EMBL/GenBank/DDBJ whole genome shotgun (WGS) entry which is preliminary data.</text>
</comment>
<proteinExistence type="predicted"/>
<dbReference type="EMBL" id="ACKO02000001">
    <property type="protein sequence ID" value="EET46121.1"/>
    <property type="molecule type" value="Genomic_DNA"/>
</dbReference>
<protein>
    <submittedName>
        <fullName evidence="1">Uncharacterized protein</fullName>
    </submittedName>
</protein>
<evidence type="ECO:0000313" key="1">
    <source>
        <dbReference type="EMBL" id="EET46121.1"/>
    </source>
</evidence>
<reference evidence="1" key="1">
    <citation type="submission" date="2009-07" db="EMBL/GenBank/DDBJ databases">
        <authorList>
            <person name="Weinstock G."/>
            <person name="Sodergren E."/>
            <person name="Clifton S."/>
            <person name="Fulton L."/>
            <person name="Fulton B."/>
            <person name="Courtney L."/>
            <person name="Fronick C."/>
            <person name="Harrison M."/>
            <person name="Strong C."/>
            <person name="Farmer C."/>
            <person name="Delahaunty K."/>
            <person name="Markovic C."/>
            <person name="Hall O."/>
            <person name="Minx P."/>
            <person name="Tomlinson C."/>
            <person name="Mitreva M."/>
            <person name="Nelson J."/>
            <person name="Hou S."/>
            <person name="Wollam A."/>
            <person name="Pepin K.H."/>
            <person name="Johnson M."/>
            <person name="Bhonagiri V."/>
            <person name="Nash W.E."/>
            <person name="Warren W."/>
            <person name="Chinwalla A."/>
            <person name="Mardis E.R."/>
            <person name="Wilson R.K."/>
        </authorList>
    </citation>
    <scope>NUCLEOTIDE SEQUENCE [LARGE SCALE GENOMIC DNA]</scope>
    <source>
        <strain evidence="1">ATCC 29256</strain>
    </source>
</reference>
<evidence type="ECO:0000313" key="2">
    <source>
        <dbReference type="Proteomes" id="UP000005365"/>
    </source>
</evidence>
<dbReference type="Proteomes" id="UP000005365">
    <property type="component" value="Unassembled WGS sequence"/>
</dbReference>
<sequence>MNTWQCSGGVLRYGSTVSVYRGGVIMRLHAENPSTLDNHCRLNGFVV</sequence>
<accession>C6M146</accession>
<gene>
    <name evidence="1" type="ORF">NEISICOT_00226</name>
</gene>